<proteinExistence type="predicted"/>
<organism evidence="2 3">
    <name type="scientific">Chryseobacterium herbae</name>
    <dbReference type="NCBI Taxonomy" id="2976476"/>
    <lineage>
        <taxon>Bacteria</taxon>
        <taxon>Pseudomonadati</taxon>
        <taxon>Bacteroidota</taxon>
        <taxon>Flavobacteriia</taxon>
        <taxon>Flavobacteriales</taxon>
        <taxon>Weeksellaceae</taxon>
        <taxon>Chryseobacterium group</taxon>
        <taxon>Chryseobacterium</taxon>
    </lineage>
</organism>
<evidence type="ECO:0000313" key="2">
    <source>
        <dbReference type="EMBL" id="MCT2562122.1"/>
    </source>
</evidence>
<comment type="caution">
    <text evidence="2">The sequence shown here is derived from an EMBL/GenBank/DDBJ whole genome shotgun (WGS) entry which is preliminary data.</text>
</comment>
<feature type="signal peptide" evidence="1">
    <location>
        <begin position="1"/>
        <end position="21"/>
    </location>
</feature>
<name>A0ABT2ITT6_9FLAO</name>
<keyword evidence="1" id="KW-0732">Signal</keyword>
<protein>
    <submittedName>
        <fullName evidence="2">Uncharacterized protein</fullName>
    </submittedName>
</protein>
<keyword evidence="3" id="KW-1185">Reference proteome</keyword>
<reference evidence="2 3" key="1">
    <citation type="submission" date="2022-09" db="EMBL/GenBank/DDBJ databases">
        <title>Chryseobacterium oleae sp.nov., isolated from the inter-root soil of Pyrola calliantha H. Andr. in Tibet.</title>
        <authorList>
            <person name="Li Z."/>
        </authorList>
    </citation>
    <scope>NUCLEOTIDE SEQUENCE [LARGE SCALE GENOMIC DNA]</scope>
    <source>
        <strain evidence="3">pc1-10</strain>
    </source>
</reference>
<sequence length="186" mass="21107">MNKFLITTVIMALGTVTQAHAQKKNTGNKVAVEQNAVKQSKDIEKAKNWIIHVVASTLNKANGLAENTNEEAEGKHKEIYTDKYMAYKNDAIEVGMDWKMTLKEFKKKWAKDFNCEYAGIGTGYLVSNGEYGFIEVTRCVFKKKIGNSYLFETVITDTDAKIDYKREIRIVPSGNAFLIEDVLEYK</sequence>
<evidence type="ECO:0000313" key="3">
    <source>
        <dbReference type="Proteomes" id="UP001525566"/>
    </source>
</evidence>
<gene>
    <name evidence="2" type="ORF">N0B48_09495</name>
</gene>
<evidence type="ECO:0000256" key="1">
    <source>
        <dbReference type="SAM" id="SignalP"/>
    </source>
</evidence>
<accession>A0ABT2ITT6</accession>
<dbReference type="RefSeq" id="WP_259838522.1">
    <property type="nucleotide sequence ID" value="NZ_JAOAMU010000002.1"/>
</dbReference>
<feature type="chain" id="PRO_5046074658" evidence="1">
    <location>
        <begin position="22"/>
        <end position="186"/>
    </location>
</feature>
<dbReference type="EMBL" id="JAOAMU010000002">
    <property type="protein sequence ID" value="MCT2562122.1"/>
    <property type="molecule type" value="Genomic_DNA"/>
</dbReference>
<dbReference type="Proteomes" id="UP001525566">
    <property type="component" value="Unassembled WGS sequence"/>
</dbReference>